<dbReference type="PANTHER" id="PTHR33710">
    <property type="entry name" value="BNAC02G09200D PROTEIN"/>
    <property type="match status" value="1"/>
</dbReference>
<evidence type="ECO:0000313" key="1">
    <source>
        <dbReference type="EMBL" id="MBA0702550.1"/>
    </source>
</evidence>
<comment type="caution">
    <text evidence="1">The sequence shown here is derived from an EMBL/GenBank/DDBJ whole genome shotgun (WGS) entry which is preliminary data.</text>
</comment>
<gene>
    <name evidence="1" type="ORF">Goari_005443</name>
</gene>
<proteinExistence type="predicted"/>
<dbReference type="SUPFAM" id="SSF56219">
    <property type="entry name" value="DNase I-like"/>
    <property type="match status" value="1"/>
</dbReference>
<dbReference type="PANTHER" id="PTHR33710:SF73">
    <property type="entry name" value="ZINC KNUCKLE CX2CX4HX4C DOMAIN-CONTAINING PROTEIN"/>
    <property type="match status" value="1"/>
</dbReference>
<dbReference type="Proteomes" id="UP000593577">
    <property type="component" value="Unassembled WGS sequence"/>
</dbReference>
<feature type="non-terminal residue" evidence="1">
    <location>
        <position position="329"/>
    </location>
</feature>
<name>A0A7J8YT66_GOSAI</name>
<reference evidence="1 2" key="1">
    <citation type="journal article" date="2019" name="Genome Biol. Evol.">
        <title>Insights into the evolution of the New World diploid cottons (Gossypium, subgenus Houzingenia) based on genome sequencing.</title>
        <authorList>
            <person name="Grover C.E."/>
            <person name="Arick M.A. 2nd"/>
            <person name="Thrash A."/>
            <person name="Conover J.L."/>
            <person name="Sanders W.S."/>
            <person name="Peterson D.G."/>
            <person name="Frelichowski J.E."/>
            <person name="Scheffler J.A."/>
            <person name="Scheffler B.E."/>
            <person name="Wendel J.F."/>
        </authorList>
    </citation>
    <scope>NUCLEOTIDE SEQUENCE [LARGE SCALE GENOMIC DNA]</scope>
    <source>
        <strain evidence="1">185</strain>
        <tissue evidence="1">Leaf</tissue>
    </source>
</reference>
<keyword evidence="2" id="KW-1185">Reference proteome</keyword>
<organism evidence="1 2">
    <name type="scientific">Gossypium aridum</name>
    <name type="common">American cotton</name>
    <name type="synonym">Erioxylum aridum</name>
    <dbReference type="NCBI Taxonomy" id="34290"/>
    <lineage>
        <taxon>Eukaryota</taxon>
        <taxon>Viridiplantae</taxon>
        <taxon>Streptophyta</taxon>
        <taxon>Embryophyta</taxon>
        <taxon>Tracheophyta</taxon>
        <taxon>Spermatophyta</taxon>
        <taxon>Magnoliopsida</taxon>
        <taxon>eudicotyledons</taxon>
        <taxon>Gunneridae</taxon>
        <taxon>Pentapetalae</taxon>
        <taxon>rosids</taxon>
        <taxon>malvids</taxon>
        <taxon>Malvales</taxon>
        <taxon>Malvaceae</taxon>
        <taxon>Malvoideae</taxon>
        <taxon>Gossypium</taxon>
    </lineage>
</organism>
<protein>
    <recommendedName>
        <fullName evidence="3">Reverse transcriptase</fullName>
    </recommendedName>
</protein>
<dbReference type="InterPro" id="IPR036691">
    <property type="entry name" value="Endo/exonu/phosph_ase_sf"/>
</dbReference>
<dbReference type="AlphaFoldDB" id="A0A7J8YT66"/>
<sequence>METKIDSRRMGKIRRRCGFHNGIEVDASGSRGGLCLAWRGDISIRLQSYSKNHIDVLIEDEERGKNWRFTGFYGSPYSNKEESWNLLRYLSNASELPWMVCGDFNEILYGAEKQGGLPREEGRMEAFRTVLEDCTLRDLGFSGRWFTWERGNLPETNIRERLDRGVAMDDWISLFPNFQVRHMSHSFSDHCPLLITTKQEDKRRFAKEFQFEAWWVLEESFYSEVKKIWGMAKGDVLSKMESLKKGLTIWADKMKKNRKGRKMALISKLGSLEESERNDENLLELVDTKIQLNFEIEKDERYWEQRARVNWLKFGDKNTAFFHKQATQK</sequence>
<dbReference type="Gene3D" id="3.60.10.10">
    <property type="entry name" value="Endonuclease/exonuclease/phosphatase"/>
    <property type="match status" value="1"/>
</dbReference>
<evidence type="ECO:0008006" key="3">
    <source>
        <dbReference type="Google" id="ProtNLM"/>
    </source>
</evidence>
<accession>A0A7J8YT66</accession>
<dbReference type="EMBL" id="JABFAA010352242">
    <property type="protein sequence ID" value="MBA0702550.1"/>
    <property type="molecule type" value="Genomic_DNA"/>
</dbReference>
<evidence type="ECO:0000313" key="2">
    <source>
        <dbReference type="Proteomes" id="UP000593577"/>
    </source>
</evidence>